<proteinExistence type="predicted"/>
<comment type="caution">
    <text evidence="2">The sequence shown here is derived from an EMBL/GenBank/DDBJ whole genome shotgun (WGS) entry which is preliminary data.</text>
</comment>
<keyword evidence="1" id="KW-1133">Transmembrane helix</keyword>
<keyword evidence="1" id="KW-0812">Transmembrane</keyword>
<dbReference type="EMBL" id="JAAXMD010000359">
    <property type="protein sequence ID" value="NKQ28037.1"/>
    <property type="molecule type" value="Genomic_DNA"/>
</dbReference>
<dbReference type="Proteomes" id="UP000744032">
    <property type="component" value="Unassembled WGS sequence"/>
</dbReference>
<reference evidence="2 3" key="1">
    <citation type="submission" date="2020-04" db="EMBL/GenBank/DDBJ databases">
        <title>Genome sequence of Streptomyces galbus strain I339.</title>
        <authorList>
            <person name="Silva E.A.N."/>
            <person name="Merces M."/>
            <person name="Castelo Branco A.P.O.T."/>
            <person name="Vasconcelos P.C."/>
            <person name="Costa N.P."/>
            <person name="Marinho G.C.S."/>
            <person name="Oliveira C.J.B."/>
            <person name="Araujo D."/>
            <person name="Rodrigues Junior V.S."/>
            <person name="Almeida R."/>
            <person name="Silva Filho U.R."/>
            <person name="Andrade A.S.A."/>
            <person name="Cibulski S.P."/>
        </authorList>
    </citation>
    <scope>NUCLEOTIDE SEQUENCE [LARGE SCALE GENOMIC DNA]</scope>
    <source>
        <strain evidence="2 3">I339</strain>
    </source>
</reference>
<sequence>MSWRILRLVCMALIGAEAWAAYTDHQVLMDLFAVLALGVLAVAWVLSTGDTKGGGR</sequence>
<keyword evidence="1" id="KW-0472">Membrane</keyword>
<organism evidence="2 3">
    <name type="scientific">Streptomyces galbus</name>
    <dbReference type="NCBI Taxonomy" id="33898"/>
    <lineage>
        <taxon>Bacteria</taxon>
        <taxon>Bacillati</taxon>
        <taxon>Actinomycetota</taxon>
        <taxon>Actinomycetes</taxon>
        <taxon>Kitasatosporales</taxon>
        <taxon>Streptomycetaceae</taxon>
        <taxon>Streptomyces</taxon>
    </lineage>
</organism>
<dbReference type="RefSeq" id="WP_168375813.1">
    <property type="nucleotide sequence ID" value="NZ_JAAXMD010000359.1"/>
</dbReference>
<protein>
    <submittedName>
        <fullName evidence="2">Uncharacterized protein</fullName>
    </submittedName>
</protein>
<evidence type="ECO:0000313" key="2">
    <source>
        <dbReference type="EMBL" id="NKQ28037.1"/>
    </source>
</evidence>
<accession>A0ABX1IV09</accession>
<evidence type="ECO:0000313" key="3">
    <source>
        <dbReference type="Proteomes" id="UP000744032"/>
    </source>
</evidence>
<gene>
    <name evidence="2" type="ORF">HF200_27460</name>
</gene>
<keyword evidence="3" id="KW-1185">Reference proteome</keyword>
<feature type="transmembrane region" description="Helical" evidence="1">
    <location>
        <begin position="30"/>
        <end position="47"/>
    </location>
</feature>
<evidence type="ECO:0000256" key="1">
    <source>
        <dbReference type="SAM" id="Phobius"/>
    </source>
</evidence>
<name>A0ABX1IV09_STRGB</name>